<dbReference type="EMBL" id="MU393454">
    <property type="protein sequence ID" value="KAI4866781.1"/>
    <property type="molecule type" value="Genomic_DNA"/>
</dbReference>
<accession>A0ACB9Z4Q7</accession>
<keyword evidence="2" id="KW-1185">Reference proteome</keyword>
<evidence type="ECO:0000313" key="1">
    <source>
        <dbReference type="EMBL" id="KAI4866781.1"/>
    </source>
</evidence>
<name>A0ACB9Z4Q7_9PEZI</name>
<organism evidence="1 2">
    <name type="scientific">Hypoxylon rubiginosum</name>
    <dbReference type="NCBI Taxonomy" id="110542"/>
    <lineage>
        <taxon>Eukaryota</taxon>
        <taxon>Fungi</taxon>
        <taxon>Dikarya</taxon>
        <taxon>Ascomycota</taxon>
        <taxon>Pezizomycotina</taxon>
        <taxon>Sordariomycetes</taxon>
        <taxon>Xylariomycetidae</taxon>
        <taxon>Xylariales</taxon>
        <taxon>Hypoxylaceae</taxon>
        <taxon>Hypoxylon</taxon>
    </lineage>
</organism>
<proteinExistence type="predicted"/>
<protein>
    <submittedName>
        <fullName evidence="1">Uncharacterized protein</fullName>
    </submittedName>
</protein>
<sequence>MGHNRCFSTYDDDFEFDDAYFRQFYKPLSNLPTPPPSSKSSSAAQSPRIGGEDVESISHDEYLGPAAHLARMLPPGASFTTPSIPIVQSILARANLPMDIIALAVCILDFLNSRFSRSWRISFPLNRPNELLPKRHTLPSGAVQAVHIDNVFPEVIILAALIIADKFVEDLQESTQYYGSMWGQNQWTCEQINFTERCIMENLGYRILPLWEAKFIKQARHDIEMARRELLEGGMEVAEESKTTNKHAKSMSSGDAMMGLGRQLTPAETPQSELSTPFGHVQSIGRETREAFSNSMALPRDYLHLPSAATSQ</sequence>
<comment type="caution">
    <text evidence="1">The sequence shown here is derived from an EMBL/GenBank/DDBJ whole genome shotgun (WGS) entry which is preliminary data.</text>
</comment>
<gene>
    <name evidence="1" type="ORF">F4820DRAFT_415561</name>
</gene>
<evidence type="ECO:0000313" key="2">
    <source>
        <dbReference type="Proteomes" id="UP001497700"/>
    </source>
</evidence>
<dbReference type="Proteomes" id="UP001497700">
    <property type="component" value="Unassembled WGS sequence"/>
</dbReference>
<reference evidence="1 2" key="1">
    <citation type="journal article" date="2022" name="New Phytol.">
        <title>Ecological generalism drives hyperdiversity of secondary metabolite gene clusters in xylarialean endophytes.</title>
        <authorList>
            <person name="Franco M.E.E."/>
            <person name="Wisecaver J.H."/>
            <person name="Arnold A.E."/>
            <person name="Ju Y.M."/>
            <person name="Slot J.C."/>
            <person name="Ahrendt S."/>
            <person name="Moore L.P."/>
            <person name="Eastman K.E."/>
            <person name="Scott K."/>
            <person name="Konkel Z."/>
            <person name="Mondo S.J."/>
            <person name="Kuo A."/>
            <person name="Hayes R.D."/>
            <person name="Haridas S."/>
            <person name="Andreopoulos B."/>
            <person name="Riley R."/>
            <person name="LaButti K."/>
            <person name="Pangilinan J."/>
            <person name="Lipzen A."/>
            <person name="Amirebrahimi M."/>
            <person name="Yan J."/>
            <person name="Adam C."/>
            <person name="Keymanesh K."/>
            <person name="Ng V."/>
            <person name="Louie K."/>
            <person name="Northen T."/>
            <person name="Drula E."/>
            <person name="Henrissat B."/>
            <person name="Hsieh H.M."/>
            <person name="Youens-Clark K."/>
            <person name="Lutzoni F."/>
            <person name="Miadlikowska J."/>
            <person name="Eastwood D.C."/>
            <person name="Hamelin R.C."/>
            <person name="Grigoriev I.V."/>
            <person name="U'Ren J.M."/>
        </authorList>
    </citation>
    <scope>NUCLEOTIDE SEQUENCE [LARGE SCALE GENOMIC DNA]</scope>
    <source>
        <strain evidence="1 2">CBS 119005</strain>
    </source>
</reference>